<dbReference type="Gene3D" id="3.20.20.450">
    <property type="entry name" value="EAL domain"/>
    <property type="match status" value="1"/>
</dbReference>
<gene>
    <name evidence="3" type="ORF">MKK62_04925</name>
</gene>
<evidence type="ECO:0000313" key="4">
    <source>
        <dbReference type="Proteomes" id="UP001055336"/>
    </source>
</evidence>
<dbReference type="PANTHER" id="PTHR44757">
    <property type="entry name" value="DIGUANYLATE CYCLASE DGCP"/>
    <property type="match status" value="1"/>
</dbReference>
<dbReference type="InterPro" id="IPR043128">
    <property type="entry name" value="Rev_trsase/Diguanyl_cyclase"/>
</dbReference>
<dbReference type="EMBL" id="CP092488">
    <property type="protein sequence ID" value="UMB72122.1"/>
    <property type="molecule type" value="Genomic_DNA"/>
</dbReference>
<accession>A0ABY3VRN8</accession>
<dbReference type="Pfam" id="PF00990">
    <property type="entry name" value="GGDEF"/>
    <property type="match status" value="1"/>
</dbReference>
<dbReference type="SUPFAM" id="SSF55781">
    <property type="entry name" value="GAF domain-like"/>
    <property type="match status" value="1"/>
</dbReference>
<evidence type="ECO:0000313" key="3">
    <source>
        <dbReference type="EMBL" id="UMB72122.1"/>
    </source>
</evidence>
<dbReference type="CDD" id="cd01949">
    <property type="entry name" value="GGDEF"/>
    <property type="match status" value="1"/>
</dbReference>
<dbReference type="InterPro" id="IPR000160">
    <property type="entry name" value="GGDEF_dom"/>
</dbReference>
<dbReference type="SUPFAM" id="SSF55073">
    <property type="entry name" value="Nucleotide cyclase"/>
    <property type="match status" value="1"/>
</dbReference>
<organism evidence="3 4">
    <name type="scientific">Mycobacterium paraterrae</name>
    <dbReference type="NCBI Taxonomy" id="577492"/>
    <lineage>
        <taxon>Bacteria</taxon>
        <taxon>Bacillati</taxon>
        <taxon>Actinomycetota</taxon>
        <taxon>Actinomycetes</taxon>
        <taxon>Mycobacteriales</taxon>
        <taxon>Mycobacteriaceae</taxon>
        <taxon>Mycobacterium</taxon>
    </lineage>
</organism>
<reference evidence="3" key="1">
    <citation type="submission" date="2022-08" db="EMBL/GenBank/DDBJ databases">
        <title>Whole genome sequencing of non-tuberculosis mycobacteria type-strains.</title>
        <authorList>
            <person name="Igarashi Y."/>
            <person name="Osugi A."/>
            <person name="Mitarai S."/>
        </authorList>
    </citation>
    <scope>NUCLEOTIDE SEQUENCE</scope>
    <source>
        <strain evidence="3">DSM 45127</strain>
    </source>
</reference>
<protein>
    <submittedName>
        <fullName evidence="3">EAL domain-containing protein</fullName>
    </submittedName>
</protein>
<dbReference type="PROSITE" id="PS50883">
    <property type="entry name" value="EAL"/>
    <property type="match status" value="1"/>
</dbReference>
<dbReference type="InterPro" id="IPR029787">
    <property type="entry name" value="Nucleotide_cyclase"/>
</dbReference>
<evidence type="ECO:0000259" key="2">
    <source>
        <dbReference type="PROSITE" id="PS50887"/>
    </source>
</evidence>
<dbReference type="PANTHER" id="PTHR44757:SF2">
    <property type="entry name" value="BIOFILM ARCHITECTURE MAINTENANCE PROTEIN MBAA"/>
    <property type="match status" value="1"/>
</dbReference>
<dbReference type="Gene3D" id="3.30.70.270">
    <property type="match status" value="1"/>
</dbReference>
<feature type="domain" description="EAL" evidence="1">
    <location>
        <begin position="341"/>
        <end position="596"/>
    </location>
</feature>
<evidence type="ECO:0000259" key="1">
    <source>
        <dbReference type="PROSITE" id="PS50883"/>
    </source>
</evidence>
<sequence length="613" mass="66646">METTASTVAEVNEQVLAELVEHLDIDCAFLRHNDHKIRVSKLVAVWPPPRDRSVPDPSAVAHFSSADPVLALCGHGKKLTVIRPEPSDDTAKRWVAAAVERWGTDPGKVTSPSVVAAPLISGGVTTGQLTCVKYKKKKWRTDELNAIQTVASLLAQLQARIAAEAKLRNLAEHDDLTGLHNRRALMAHLSERLATGKPGPVAVLYLDLDRLKSINDYLGHTAGDWYLRTFAEQLRLKAGVKSMTARLGGDEFVVVPDKPMSLDIAEATGDELCAALRDRMALGGHIITRTVSVGVAVGSPGRDNTSDLLHRADEAVLSAKRAGGNSVAVSNDDMALQRLFRNDIELHLRGDIDNESLLLHYQPEVDLWTGAIVAVEALVRWRHPSWGLLLPESFIGVVESANLSGDLGRWVMRTAISELSRWRSRGVGQNTTLRLNVSPVQLVNRNFVDSVAEAIDEFGIDGGSVCLEITERAVVRDIDTTRRTLEALKEVGVQIAIDDFGTGYAVLSHLKSLPVDILKIDTSFVRDLGNSSRDLAIVRAIIGLAEAFDLQLVAEGVETPAAALTLMRHGCHRAQGYLLSRPLPGHAMESLLSSRYMPMPFLADSQALSSNAI</sequence>
<name>A0ABY3VRN8_9MYCO</name>
<dbReference type="InterPro" id="IPR029016">
    <property type="entry name" value="GAF-like_dom_sf"/>
</dbReference>
<dbReference type="SMART" id="SM00065">
    <property type="entry name" value="GAF"/>
    <property type="match status" value="1"/>
</dbReference>
<dbReference type="NCBIfam" id="TIGR00254">
    <property type="entry name" value="GGDEF"/>
    <property type="match status" value="1"/>
</dbReference>
<dbReference type="InterPro" id="IPR003018">
    <property type="entry name" value="GAF"/>
</dbReference>
<dbReference type="PROSITE" id="PS50887">
    <property type="entry name" value="GGDEF"/>
    <property type="match status" value="1"/>
</dbReference>
<dbReference type="SMART" id="SM00267">
    <property type="entry name" value="GGDEF"/>
    <property type="match status" value="1"/>
</dbReference>
<dbReference type="SUPFAM" id="SSF141868">
    <property type="entry name" value="EAL domain-like"/>
    <property type="match status" value="1"/>
</dbReference>
<dbReference type="Pfam" id="PF00563">
    <property type="entry name" value="EAL"/>
    <property type="match status" value="1"/>
</dbReference>
<dbReference type="CDD" id="cd01948">
    <property type="entry name" value="EAL"/>
    <property type="match status" value="1"/>
</dbReference>
<proteinExistence type="predicted"/>
<dbReference type="InterPro" id="IPR001633">
    <property type="entry name" value="EAL_dom"/>
</dbReference>
<feature type="domain" description="GGDEF" evidence="2">
    <location>
        <begin position="199"/>
        <end position="332"/>
    </location>
</feature>
<keyword evidence="4" id="KW-1185">Reference proteome</keyword>
<dbReference type="InterPro" id="IPR035919">
    <property type="entry name" value="EAL_sf"/>
</dbReference>
<dbReference type="Gene3D" id="3.30.450.40">
    <property type="match status" value="1"/>
</dbReference>
<dbReference type="Proteomes" id="UP001055336">
    <property type="component" value="Chromosome"/>
</dbReference>
<dbReference type="SMART" id="SM00052">
    <property type="entry name" value="EAL"/>
    <property type="match status" value="1"/>
</dbReference>
<dbReference type="InterPro" id="IPR052155">
    <property type="entry name" value="Biofilm_reg_signaling"/>
</dbReference>